<dbReference type="CTD" id="8636"/>
<dbReference type="GeneID" id="106556845"/>
<dbReference type="Proteomes" id="UP000504617">
    <property type="component" value="Unplaced"/>
</dbReference>
<accession>A0A6I9Z554</accession>
<dbReference type="GO" id="GO:0036064">
    <property type="term" value="C:ciliary basal body"/>
    <property type="evidence" value="ECO:0007669"/>
    <property type="project" value="TreeGrafter"/>
</dbReference>
<dbReference type="KEGG" id="tsr:106556845"/>
<dbReference type="GO" id="GO:0030424">
    <property type="term" value="C:axon"/>
    <property type="evidence" value="ECO:0007669"/>
    <property type="project" value="TreeGrafter"/>
</dbReference>
<evidence type="ECO:0000313" key="2">
    <source>
        <dbReference type="RefSeq" id="XP_013931339.1"/>
    </source>
</evidence>
<proteinExistence type="predicted"/>
<reference evidence="2" key="1">
    <citation type="submission" date="2025-08" db="UniProtKB">
        <authorList>
            <consortium name="RefSeq"/>
        </authorList>
    </citation>
    <scope>IDENTIFICATION</scope>
    <source>
        <tissue evidence="2">Skeletal muscle</tissue>
    </source>
</reference>
<dbReference type="GO" id="GO:0005813">
    <property type="term" value="C:centrosome"/>
    <property type="evidence" value="ECO:0007669"/>
    <property type="project" value="TreeGrafter"/>
</dbReference>
<gene>
    <name evidence="2" type="primary">SSNA1</name>
</gene>
<dbReference type="InterPro" id="IPR033362">
    <property type="entry name" value="SSNA1_fam"/>
</dbReference>
<dbReference type="OrthoDB" id="295355at2759"/>
<evidence type="ECO:0000313" key="1">
    <source>
        <dbReference type="Proteomes" id="UP000504617"/>
    </source>
</evidence>
<name>A0A6I9Z554_9SAUR</name>
<protein>
    <submittedName>
        <fullName evidence="2">Sjoegren syndrome nuclear autoantigen 1</fullName>
    </submittedName>
</protein>
<sequence length="123" mass="13914">MAQQGTTLQGCNNELVKYMEELCMQKTEVDEQIAKLIADKTKIQNEIAMLTIQLESISESLLWKNAIQKKLDTILAEGIFAYDKILDSSKILLDVLKKEIENLDKLIALKKIFSESMSSSESD</sequence>
<keyword evidence="1" id="KW-1185">Reference proteome</keyword>
<dbReference type="RefSeq" id="XP_013931339.1">
    <property type="nucleotide sequence ID" value="XM_014075864.1"/>
</dbReference>
<dbReference type="GO" id="GO:0048675">
    <property type="term" value="P:axon extension"/>
    <property type="evidence" value="ECO:0007669"/>
    <property type="project" value="TreeGrafter"/>
</dbReference>
<dbReference type="PANTHER" id="PTHR28661:SF1">
    <property type="entry name" value="MICROTUBULE NUCLEATION FACTOR SSNA1"/>
    <property type="match status" value="1"/>
</dbReference>
<organism evidence="1 2">
    <name type="scientific">Thamnophis sirtalis</name>
    <dbReference type="NCBI Taxonomy" id="35019"/>
    <lineage>
        <taxon>Eukaryota</taxon>
        <taxon>Metazoa</taxon>
        <taxon>Chordata</taxon>
        <taxon>Craniata</taxon>
        <taxon>Vertebrata</taxon>
        <taxon>Euteleostomi</taxon>
        <taxon>Lepidosauria</taxon>
        <taxon>Squamata</taxon>
        <taxon>Bifurcata</taxon>
        <taxon>Unidentata</taxon>
        <taxon>Episquamata</taxon>
        <taxon>Toxicofera</taxon>
        <taxon>Serpentes</taxon>
        <taxon>Colubroidea</taxon>
        <taxon>Colubridae</taxon>
        <taxon>Natricinae</taxon>
        <taxon>Thamnophis</taxon>
    </lineage>
</organism>
<dbReference type="PANTHER" id="PTHR28661">
    <property type="entry name" value="SJOEGREN SYNDROME NUCLEAR AUTOANTIGEN 1"/>
    <property type="match status" value="1"/>
</dbReference>
<dbReference type="AlphaFoldDB" id="A0A6I9Z554"/>